<name>A0A8S1D6X8_9INSE</name>
<proteinExistence type="predicted"/>
<dbReference type="AlphaFoldDB" id="A0A8S1D6X8"/>
<accession>A0A8S1D6X8</accession>
<sequence>MHAVSSFSHQKSEGGVAVLANIRKRQHRCQLTSRPIKSSAAVKVHQSATGFESTQASASEFFLKFFLAENAQ</sequence>
<organism evidence="1 2">
    <name type="scientific">Cloeon dipterum</name>
    <dbReference type="NCBI Taxonomy" id="197152"/>
    <lineage>
        <taxon>Eukaryota</taxon>
        <taxon>Metazoa</taxon>
        <taxon>Ecdysozoa</taxon>
        <taxon>Arthropoda</taxon>
        <taxon>Hexapoda</taxon>
        <taxon>Insecta</taxon>
        <taxon>Pterygota</taxon>
        <taxon>Palaeoptera</taxon>
        <taxon>Ephemeroptera</taxon>
        <taxon>Pisciforma</taxon>
        <taxon>Baetidae</taxon>
        <taxon>Cloeon</taxon>
    </lineage>
</organism>
<dbReference type="EMBL" id="CADEPI010000187">
    <property type="protein sequence ID" value="CAB3379502.1"/>
    <property type="molecule type" value="Genomic_DNA"/>
</dbReference>
<dbReference type="OrthoDB" id="603at2759"/>
<reference evidence="1 2" key="1">
    <citation type="submission" date="2020-04" db="EMBL/GenBank/DDBJ databases">
        <authorList>
            <person name="Alioto T."/>
            <person name="Alioto T."/>
            <person name="Gomez Garrido J."/>
        </authorList>
    </citation>
    <scope>NUCLEOTIDE SEQUENCE [LARGE SCALE GENOMIC DNA]</scope>
</reference>
<evidence type="ECO:0000313" key="2">
    <source>
        <dbReference type="Proteomes" id="UP000494165"/>
    </source>
</evidence>
<dbReference type="Proteomes" id="UP000494165">
    <property type="component" value="Unassembled WGS sequence"/>
</dbReference>
<keyword evidence="2" id="KW-1185">Reference proteome</keyword>
<gene>
    <name evidence="1" type="ORF">CLODIP_2_CD16089</name>
</gene>
<protein>
    <submittedName>
        <fullName evidence="1">Uncharacterized protein</fullName>
    </submittedName>
</protein>
<evidence type="ECO:0000313" key="1">
    <source>
        <dbReference type="EMBL" id="CAB3379502.1"/>
    </source>
</evidence>
<comment type="caution">
    <text evidence="1">The sequence shown here is derived from an EMBL/GenBank/DDBJ whole genome shotgun (WGS) entry which is preliminary data.</text>
</comment>